<dbReference type="Proteomes" id="UP001060215">
    <property type="component" value="Chromosome 3"/>
</dbReference>
<gene>
    <name evidence="1" type="ORF">LOK49_LG02G00437</name>
</gene>
<sequence>MLREEAAKGLSSEKVKKLEAEIKEEIVSAMEVVALKEKVENLRAELESSTKAVTGDDVLNNLTTLVVDGWQL</sequence>
<dbReference type="EMBL" id="CM045760">
    <property type="protein sequence ID" value="KAI8027076.1"/>
    <property type="molecule type" value="Genomic_DNA"/>
</dbReference>
<protein>
    <submittedName>
        <fullName evidence="1">Uncharacterized protein</fullName>
    </submittedName>
</protein>
<keyword evidence="2" id="KW-1185">Reference proteome</keyword>
<accession>A0ACC0INV7</accession>
<comment type="caution">
    <text evidence="1">The sequence shown here is derived from an EMBL/GenBank/DDBJ whole genome shotgun (WGS) entry which is preliminary data.</text>
</comment>
<proteinExistence type="predicted"/>
<organism evidence="1 2">
    <name type="scientific">Camellia lanceoleosa</name>
    <dbReference type="NCBI Taxonomy" id="1840588"/>
    <lineage>
        <taxon>Eukaryota</taxon>
        <taxon>Viridiplantae</taxon>
        <taxon>Streptophyta</taxon>
        <taxon>Embryophyta</taxon>
        <taxon>Tracheophyta</taxon>
        <taxon>Spermatophyta</taxon>
        <taxon>Magnoliopsida</taxon>
        <taxon>eudicotyledons</taxon>
        <taxon>Gunneridae</taxon>
        <taxon>Pentapetalae</taxon>
        <taxon>asterids</taxon>
        <taxon>Ericales</taxon>
        <taxon>Theaceae</taxon>
        <taxon>Camellia</taxon>
    </lineage>
</organism>
<evidence type="ECO:0000313" key="2">
    <source>
        <dbReference type="Proteomes" id="UP001060215"/>
    </source>
</evidence>
<evidence type="ECO:0000313" key="1">
    <source>
        <dbReference type="EMBL" id="KAI8027076.1"/>
    </source>
</evidence>
<reference evidence="1 2" key="1">
    <citation type="journal article" date="2022" name="Plant J.">
        <title>Chromosome-level genome of Camellia lanceoleosa provides a valuable resource for understanding genome evolution and self-incompatibility.</title>
        <authorList>
            <person name="Gong W."/>
            <person name="Xiao S."/>
            <person name="Wang L."/>
            <person name="Liao Z."/>
            <person name="Chang Y."/>
            <person name="Mo W."/>
            <person name="Hu G."/>
            <person name="Li W."/>
            <person name="Zhao G."/>
            <person name="Zhu H."/>
            <person name="Hu X."/>
            <person name="Ji K."/>
            <person name="Xiang X."/>
            <person name="Song Q."/>
            <person name="Yuan D."/>
            <person name="Jin S."/>
            <person name="Zhang L."/>
        </authorList>
    </citation>
    <scope>NUCLEOTIDE SEQUENCE [LARGE SCALE GENOMIC DNA]</scope>
    <source>
        <strain evidence="1">SQ_2022a</strain>
    </source>
</reference>
<name>A0ACC0INV7_9ERIC</name>